<protein>
    <submittedName>
        <fullName evidence="1">Unnamed protein product</fullName>
    </submittedName>
</protein>
<dbReference type="Proteomes" id="UP001165064">
    <property type="component" value="Unassembled WGS sequence"/>
</dbReference>
<gene>
    <name evidence="1" type="ORF">Amon02_000146000</name>
</gene>
<proteinExistence type="predicted"/>
<sequence length="249" mass="29224">MFIARCHLSEFILLRSFKIKEIDLDFQFDLSECNFLTEMMKDGCKDLIFSFPTMGFDISKYMFCLKFVTSLKLTKRQFRELFSSRKLFRQLTSLKKLFGYLVLTVYLGYKNKLYTEDYNETEDDESLVVDFINKLQSLLKVNHDSHIKLVIHPNTQIMSPLMFNSFVTLTNSGFPCRTSVHILPLTKQISPELSNWPSNTKCLHELNISYSKYFNDSPNRMRIESLSLTQLFVENMRHSLLHSGIELIS</sequence>
<name>A0ACB5SVA4_AMBMO</name>
<keyword evidence="2" id="KW-1185">Reference proteome</keyword>
<dbReference type="EMBL" id="BSXS01000705">
    <property type="protein sequence ID" value="GME73578.1"/>
    <property type="molecule type" value="Genomic_DNA"/>
</dbReference>
<evidence type="ECO:0000313" key="2">
    <source>
        <dbReference type="Proteomes" id="UP001165064"/>
    </source>
</evidence>
<accession>A0ACB5SVA4</accession>
<evidence type="ECO:0000313" key="1">
    <source>
        <dbReference type="EMBL" id="GME73578.1"/>
    </source>
</evidence>
<organism evidence="1 2">
    <name type="scientific">Ambrosiozyma monospora</name>
    <name type="common">Yeast</name>
    <name type="synonym">Endomycopsis monosporus</name>
    <dbReference type="NCBI Taxonomy" id="43982"/>
    <lineage>
        <taxon>Eukaryota</taxon>
        <taxon>Fungi</taxon>
        <taxon>Dikarya</taxon>
        <taxon>Ascomycota</taxon>
        <taxon>Saccharomycotina</taxon>
        <taxon>Pichiomycetes</taxon>
        <taxon>Pichiales</taxon>
        <taxon>Pichiaceae</taxon>
        <taxon>Ambrosiozyma</taxon>
    </lineage>
</organism>
<reference evidence="1" key="1">
    <citation type="submission" date="2023-04" db="EMBL/GenBank/DDBJ databases">
        <title>Ambrosiozyma monospora NBRC 10751.</title>
        <authorList>
            <person name="Ichikawa N."/>
            <person name="Sato H."/>
            <person name="Tonouchi N."/>
        </authorList>
    </citation>
    <scope>NUCLEOTIDE SEQUENCE</scope>
    <source>
        <strain evidence="1">NBRC 10751</strain>
    </source>
</reference>
<comment type="caution">
    <text evidence="1">The sequence shown here is derived from an EMBL/GenBank/DDBJ whole genome shotgun (WGS) entry which is preliminary data.</text>
</comment>